<evidence type="ECO:0000256" key="1">
    <source>
        <dbReference type="SAM" id="MobiDB-lite"/>
    </source>
</evidence>
<dbReference type="KEGG" id="ssub:CP968_18550"/>
<reference evidence="3 4" key="2">
    <citation type="submission" date="2017-09" db="EMBL/GenBank/DDBJ databases">
        <authorList>
            <person name="Lee N."/>
            <person name="Cho B.-K."/>
        </authorList>
    </citation>
    <scope>NUCLEOTIDE SEQUENCE [LARGE SCALE GENOMIC DNA]</scope>
    <source>
        <strain evidence="3 4">ATCC 27467</strain>
    </source>
</reference>
<reference evidence="2" key="1">
    <citation type="journal article" date="2014" name="Int. J. Syst. Evol. Microbiol.">
        <title>Complete genome sequence of Corynebacterium casei LMG S-19264T (=DSM 44701T), isolated from a smear-ripened cheese.</title>
        <authorList>
            <consortium name="US DOE Joint Genome Institute (JGI-PGF)"/>
            <person name="Walter F."/>
            <person name="Albersmeier A."/>
            <person name="Kalinowski J."/>
            <person name="Ruckert C."/>
        </authorList>
    </citation>
    <scope>NUCLEOTIDE SEQUENCE</scope>
    <source>
        <strain evidence="2">JCM 4834</strain>
    </source>
</reference>
<dbReference type="EMBL" id="BMVX01000002">
    <property type="protein sequence ID" value="GGZ50918.1"/>
    <property type="molecule type" value="Genomic_DNA"/>
</dbReference>
<dbReference type="AlphaFoldDB" id="A0A5P2ULC7"/>
<dbReference type="OrthoDB" id="3907876at2"/>
<gene>
    <name evidence="3" type="ORF">CP968_18550</name>
    <name evidence="2" type="ORF">GCM10010371_08280</name>
</gene>
<evidence type="ECO:0000313" key="2">
    <source>
        <dbReference type="EMBL" id="GGZ50918.1"/>
    </source>
</evidence>
<feature type="compositionally biased region" description="Polar residues" evidence="1">
    <location>
        <begin position="21"/>
        <end position="31"/>
    </location>
</feature>
<dbReference type="Proteomes" id="UP000634660">
    <property type="component" value="Unassembled WGS sequence"/>
</dbReference>
<protein>
    <submittedName>
        <fullName evidence="3">Uncharacterized protein</fullName>
    </submittedName>
</protein>
<evidence type="ECO:0000313" key="3">
    <source>
        <dbReference type="EMBL" id="QEU80042.1"/>
    </source>
</evidence>
<sequence>MDFEPVTANIPLFQESQLSQPHVSLTSTTDPNLHELSITRRPSPLPDVPETGALRKVATRLAKNPLTNLSEEARKAAAALQVEPERAALLVTEQPNGVSLMSEIAVPGGSLYVIECRAWTRMLYPLYQPRIAALSLAVPAPKLLDDSDDDGPLAQARCEFANPQELANLVRETVTGTLGVPKADYSDSIMQRGVSEPLLVILVRVTFADDSPSRLVPVVVDGISRLSSAAKTRTGKSVAGAADAVVEDLLRDPASLRRSIRDEVAAYNAAYQRGLSDEVVRVGQAATVPVRLVVGARNGDDTEVNL</sequence>
<name>A0A5P2ULC7_9ACTN</name>
<dbReference type="Proteomes" id="UP000326831">
    <property type="component" value="Chromosome"/>
</dbReference>
<keyword evidence="4" id="KW-1185">Reference proteome</keyword>
<proteinExistence type="predicted"/>
<feature type="region of interest" description="Disordered" evidence="1">
    <location>
        <begin position="21"/>
        <end position="50"/>
    </location>
</feature>
<organism evidence="3 4">
    <name type="scientific">Streptomyces subrutilus</name>
    <dbReference type="NCBI Taxonomy" id="36818"/>
    <lineage>
        <taxon>Bacteria</taxon>
        <taxon>Bacillati</taxon>
        <taxon>Actinomycetota</taxon>
        <taxon>Actinomycetes</taxon>
        <taxon>Kitasatosporales</taxon>
        <taxon>Streptomycetaceae</taxon>
        <taxon>Streptomyces</taxon>
    </lineage>
</organism>
<accession>A0A5P2ULC7</accession>
<dbReference type="EMBL" id="CP023701">
    <property type="protein sequence ID" value="QEU80042.1"/>
    <property type="molecule type" value="Genomic_DNA"/>
</dbReference>
<reference evidence="2" key="3">
    <citation type="submission" date="2020-09" db="EMBL/GenBank/DDBJ databases">
        <authorList>
            <person name="Sun Q."/>
            <person name="Ohkuma M."/>
        </authorList>
    </citation>
    <scope>NUCLEOTIDE SEQUENCE</scope>
    <source>
        <strain evidence="2">JCM 4834</strain>
    </source>
</reference>
<evidence type="ECO:0000313" key="4">
    <source>
        <dbReference type="Proteomes" id="UP000326831"/>
    </source>
</evidence>